<keyword evidence="2" id="KW-1185">Reference proteome</keyword>
<evidence type="ECO:0000313" key="1">
    <source>
        <dbReference type="EMBL" id="EET79462.1"/>
    </source>
</evidence>
<dbReference type="Proteomes" id="UP000003107">
    <property type="component" value="Unassembled WGS sequence"/>
</dbReference>
<gene>
    <name evidence="1" type="ORF">CAMSH0001_0565</name>
</gene>
<protein>
    <submittedName>
        <fullName evidence="1">Uncharacterized protein</fullName>
    </submittedName>
</protein>
<name>C6RGB2_9BACT</name>
<dbReference type="AlphaFoldDB" id="C6RGB2"/>
<organism evidence="1 2">
    <name type="scientific">Campylobacter showae RM3277</name>
    <dbReference type="NCBI Taxonomy" id="553219"/>
    <lineage>
        <taxon>Bacteria</taxon>
        <taxon>Pseudomonadati</taxon>
        <taxon>Campylobacterota</taxon>
        <taxon>Epsilonproteobacteria</taxon>
        <taxon>Campylobacterales</taxon>
        <taxon>Campylobacteraceae</taxon>
        <taxon>Campylobacter</taxon>
    </lineage>
</organism>
<dbReference type="EMBL" id="ACVQ01000019">
    <property type="protein sequence ID" value="EET79462.1"/>
    <property type="molecule type" value="Genomic_DNA"/>
</dbReference>
<comment type="caution">
    <text evidence="1">The sequence shown here is derived from an EMBL/GenBank/DDBJ whole genome shotgun (WGS) entry which is preliminary data.</text>
</comment>
<sequence length="156" mass="17732">MTCRFLNLGRRFAVLPSSIFLPFLQILRRLQICFHSCRLFYGYVLLAKFGYDLIIPSLKAPKILPKNLDKISSGKFSKVALEILYIQIYKDICAARHQPDSSCLIFQPYITAILMLLLINASCSSLSNIRLISLPSTQLPFRQGRQITLPSLPALR</sequence>
<proteinExistence type="predicted"/>
<reference evidence="1 2" key="1">
    <citation type="submission" date="2009-07" db="EMBL/GenBank/DDBJ databases">
        <authorList>
            <person name="Madupu R."/>
            <person name="Sebastian Y."/>
            <person name="Durkin A.S."/>
            <person name="Torralba M."/>
            <person name="Methe B."/>
            <person name="Sutton G.G."/>
            <person name="Strausberg R.L."/>
            <person name="Nelson K.E."/>
        </authorList>
    </citation>
    <scope>NUCLEOTIDE SEQUENCE [LARGE SCALE GENOMIC DNA]</scope>
    <source>
        <strain evidence="1 2">RM3277</strain>
    </source>
</reference>
<accession>C6RGB2</accession>
<evidence type="ECO:0000313" key="2">
    <source>
        <dbReference type="Proteomes" id="UP000003107"/>
    </source>
</evidence>
<dbReference type="STRING" id="553219.CAMSH0001_0565"/>